<gene>
    <name evidence="1" type="ORF">CCAP1982_LOCUS3111</name>
</gene>
<evidence type="ECO:0000313" key="1">
    <source>
        <dbReference type="EMBL" id="CAD6994357.1"/>
    </source>
</evidence>
<proteinExistence type="predicted"/>
<dbReference type="EMBL" id="CAJHJT010000001">
    <property type="protein sequence ID" value="CAD6994357.1"/>
    <property type="molecule type" value="Genomic_DNA"/>
</dbReference>
<evidence type="ECO:0000313" key="2">
    <source>
        <dbReference type="Proteomes" id="UP000606786"/>
    </source>
</evidence>
<sequence>MTIGHSLTLIERNPQNLIHQGTVKIMRTRNKVIYANTGTELNQAESPKNYDLLATKICL</sequence>
<accession>A0A811U8S4</accession>
<dbReference type="Proteomes" id="UP000606786">
    <property type="component" value="Unassembled WGS sequence"/>
</dbReference>
<dbReference type="AlphaFoldDB" id="A0A811U8S4"/>
<keyword evidence="2" id="KW-1185">Reference proteome</keyword>
<reference evidence="1" key="1">
    <citation type="submission" date="2020-11" db="EMBL/GenBank/DDBJ databases">
        <authorList>
            <person name="Whitehead M."/>
        </authorList>
    </citation>
    <scope>NUCLEOTIDE SEQUENCE</scope>
    <source>
        <strain evidence="1">EGII</strain>
    </source>
</reference>
<protein>
    <submittedName>
        <fullName evidence="1">(Mediterranean fruit fly) hypothetical protein</fullName>
    </submittedName>
</protein>
<comment type="caution">
    <text evidence="1">The sequence shown here is derived from an EMBL/GenBank/DDBJ whole genome shotgun (WGS) entry which is preliminary data.</text>
</comment>
<name>A0A811U8S4_CERCA</name>
<organism evidence="1 2">
    <name type="scientific">Ceratitis capitata</name>
    <name type="common">Mediterranean fruit fly</name>
    <name type="synonym">Tephritis capitata</name>
    <dbReference type="NCBI Taxonomy" id="7213"/>
    <lineage>
        <taxon>Eukaryota</taxon>
        <taxon>Metazoa</taxon>
        <taxon>Ecdysozoa</taxon>
        <taxon>Arthropoda</taxon>
        <taxon>Hexapoda</taxon>
        <taxon>Insecta</taxon>
        <taxon>Pterygota</taxon>
        <taxon>Neoptera</taxon>
        <taxon>Endopterygota</taxon>
        <taxon>Diptera</taxon>
        <taxon>Brachycera</taxon>
        <taxon>Muscomorpha</taxon>
        <taxon>Tephritoidea</taxon>
        <taxon>Tephritidae</taxon>
        <taxon>Ceratitis</taxon>
        <taxon>Ceratitis</taxon>
    </lineage>
</organism>